<dbReference type="SUPFAM" id="SSF52317">
    <property type="entry name" value="Class I glutamine amidotransferase-like"/>
    <property type="match status" value="1"/>
</dbReference>
<accession>A0A7X1B4X4</accession>
<evidence type="ECO:0000313" key="5">
    <source>
        <dbReference type="Proteomes" id="UP000526501"/>
    </source>
</evidence>
<dbReference type="InterPro" id="IPR052158">
    <property type="entry name" value="INH-QAR"/>
</dbReference>
<dbReference type="Gene3D" id="3.40.50.880">
    <property type="match status" value="1"/>
</dbReference>
<organism evidence="4 5">
    <name type="scientific">Pelagicoccus albus</name>
    <dbReference type="NCBI Taxonomy" id="415222"/>
    <lineage>
        <taxon>Bacteria</taxon>
        <taxon>Pseudomonadati</taxon>
        <taxon>Verrucomicrobiota</taxon>
        <taxon>Opitutia</taxon>
        <taxon>Puniceicoccales</taxon>
        <taxon>Pelagicoccaceae</taxon>
        <taxon>Pelagicoccus</taxon>
    </lineage>
</organism>
<dbReference type="SUPFAM" id="SSF46689">
    <property type="entry name" value="Homeodomain-like"/>
    <property type="match status" value="2"/>
</dbReference>
<dbReference type="Gene3D" id="1.10.10.60">
    <property type="entry name" value="Homeodomain-like"/>
    <property type="match status" value="1"/>
</dbReference>
<keyword evidence="2" id="KW-0804">Transcription</keyword>
<dbReference type="CDD" id="cd03137">
    <property type="entry name" value="GATase1_AraC_1"/>
    <property type="match status" value="1"/>
</dbReference>
<dbReference type="InterPro" id="IPR018060">
    <property type="entry name" value="HTH_AraC"/>
</dbReference>
<dbReference type="SMART" id="SM00342">
    <property type="entry name" value="HTH_ARAC"/>
    <property type="match status" value="1"/>
</dbReference>
<dbReference type="PANTHER" id="PTHR43130:SF3">
    <property type="entry name" value="HTH-TYPE TRANSCRIPTIONAL REGULATOR RV1931C"/>
    <property type="match status" value="1"/>
</dbReference>
<gene>
    <name evidence="4" type="ORF">H5P27_06025</name>
</gene>
<evidence type="ECO:0000259" key="3">
    <source>
        <dbReference type="PROSITE" id="PS01124"/>
    </source>
</evidence>
<dbReference type="Pfam" id="PF12833">
    <property type="entry name" value="HTH_18"/>
    <property type="match status" value="1"/>
</dbReference>
<dbReference type="GO" id="GO:0043565">
    <property type="term" value="F:sequence-specific DNA binding"/>
    <property type="evidence" value="ECO:0007669"/>
    <property type="project" value="InterPro"/>
</dbReference>
<dbReference type="InterPro" id="IPR029062">
    <property type="entry name" value="Class_I_gatase-like"/>
</dbReference>
<evidence type="ECO:0000256" key="1">
    <source>
        <dbReference type="ARBA" id="ARBA00023015"/>
    </source>
</evidence>
<dbReference type="PROSITE" id="PS01124">
    <property type="entry name" value="HTH_ARAC_FAMILY_2"/>
    <property type="match status" value="1"/>
</dbReference>
<dbReference type="InterPro" id="IPR002818">
    <property type="entry name" value="DJ-1/PfpI"/>
</dbReference>
<feature type="domain" description="HTH araC/xylS-type" evidence="3">
    <location>
        <begin position="211"/>
        <end position="310"/>
    </location>
</feature>
<dbReference type="InterPro" id="IPR009057">
    <property type="entry name" value="Homeodomain-like_sf"/>
</dbReference>
<evidence type="ECO:0000256" key="2">
    <source>
        <dbReference type="ARBA" id="ARBA00023163"/>
    </source>
</evidence>
<proteinExistence type="predicted"/>
<reference evidence="4 5" key="1">
    <citation type="submission" date="2020-07" db="EMBL/GenBank/DDBJ databases">
        <authorList>
            <person name="Feng X."/>
        </authorList>
    </citation>
    <scope>NUCLEOTIDE SEQUENCE [LARGE SCALE GENOMIC DNA]</scope>
    <source>
        <strain evidence="4 5">JCM23202</strain>
    </source>
</reference>
<dbReference type="Proteomes" id="UP000526501">
    <property type="component" value="Unassembled WGS sequence"/>
</dbReference>
<dbReference type="Pfam" id="PF01965">
    <property type="entry name" value="DJ-1_PfpI"/>
    <property type="match status" value="1"/>
</dbReference>
<dbReference type="AlphaFoldDB" id="A0A7X1B4X4"/>
<dbReference type="GO" id="GO:0003700">
    <property type="term" value="F:DNA-binding transcription factor activity"/>
    <property type="evidence" value="ECO:0007669"/>
    <property type="project" value="InterPro"/>
</dbReference>
<evidence type="ECO:0000313" key="4">
    <source>
        <dbReference type="EMBL" id="MBC2605597.1"/>
    </source>
</evidence>
<comment type="caution">
    <text evidence="4">The sequence shown here is derived from an EMBL/GenBank/DDBJ whole genome shotgun (WGS) entry which is preliminary data.</text>
</comment>
<protein>
    <submittedName>
        <fullName evidence="4">GlxA family transcriptional regulator</fullName>
    </submittedName>
</protein>
<sequence>MNVSFFIFPDFQLLDLSGPLAAFEIAKRYHGAEAYQLRVVSKDGGQIASSSGVAIHSEKIDSIENDTLFIVGSDAIASVCSCEQSLELLRTAGGKARRVASICTGAYLLAATGLADGRKLTTHWRFATELQRKHPTVNVDPDKIFIRDGNFWSSAGITAGIDLALALIGNDFGDPVSKKVAQDLVVFHRRPGGQSQYSALLEVDSQSERIGRALTYARENLQDDLSIESLAEHACLSPRQFARVFKSETGQTPAKAIEQLRVEAARIRVETFPSESMADIAEITGFRDLERMRRAFIRAFNLSPQSIRRSTTTVA</sequence>
<dbReference type="EMBL" id="JACHVC010000006">
    <property type="protein sequence ID" value="MBC2605597.1"/>
    <property type="molecule type" value="Genomic_DNA"/>
</dbReference>
<dbReference type="PANTHER" id="PTHR43130">
    <property type="entry name" value="ARAC-FAMILY TRANSCRIPTIONAL REGULATOR"/>
    <property type="match status" value="1"/>
</dbReference>
<keyword evidence="5" id="KW-1185">Reference proteome</keyword>
<keyword evidence="1" id="KW-0805">Transcription regulation</keyword>
<dbReference type="RefSeq" id="WP_185659468.1">
    <property type="nucleotide sequence ID" value="NZ_CAWPOO010000006.1"/>
</dbReference>
<name>A0A7X1B4X4_9BACT</name>